<evidence type="ECO:0008006" key="3">
    <source>
        <dbReference type="Google" id="ProtNLM"/>
    </source>
</evidence>
<name>A0A4S4G7Y3_9ACTN</name>
<sequence length="333" mass="35392">MEAAAKKRHPLRIVAWALGIALALAVTAVVALNIYVRVAFGPFYDQAERVFDIPGVNAGFVCQDLDHLETTDAWLFSGYMADHSPSPLYRRDADGAVARLTVTLPDGDVYAGHGSAITSTDRYAYLACEGGYLVLDAEEVASAADGQVLGALAKVELDFSPAFMNIEGDTLLVGEFYYPGDYETPDEHHILTADGTENPAIMYAYALDGGAPFGVAPAAERVYSIPGMIQGVCTAGAGRLVLSQSYGLATSHLLAYDMTELAAEGTFAADGEEVPLYCLDGRSLVEDVEAPPMAEGIESFEGRVYVSDESASNKYIFGKLYGAGAVYALDMEG</sequence>
<evidence type="ECO:0000313" key="1">
    <source>
        <dbReference type="EMBL" id="THG38935.1"/>
    </source>
</evidence>
<proteinExistence type="predicted"/>
<dbReference type="AlphaFoldDB" id="A0A4S4G7Y3"/>
<comment type="caution">
    <text evidence="1">The sequence shown here is derived from an EMBL/GenBank/DDBJ whole genome shotgun (WGS) entry which is preliminary data.</text>
</comment>
<organism evidence="1 2">
    <name type="scientific">Adlercreutzia caecimuris</name>
    <dbReference type="NCBI Taxonomy" id="671266"/>
    <lineage>
        <taxon>Bacteria</taxon>
        <taxon>Bacillati</taxon>
        <taxon>Actinomycetota</taxon>
        <taxon>Coriobacteriia</taxon>
        <taxon>Eggerthellales</taxon>
        <taxon>Eggerthellaceae</taxon>
        <taxon>Adlercreutzia</taxon>
    </lineage>
</organism>
<dbReference type="EMBL" id="SSTJ01000001">
    <property type="protein sequence ID" value="THG38935.1"/>
    <property type="molecule type" value="Genomic_DNA"/>
</dbReference>
<dbReference type="Proteomes" id="UP000308978">
    <property type="component" value="Unassembled WGS sequence"/>
</dbReference>
<reference evidence="1 2" key="1">
    <citation type="submission" date="2019-04" db="EMBL/GenBank/DDBJ databases">
        <title>Microbes associate with the intestines of laboratory mice.</title>
        <authorList>
            <person name="Navarre W."/>
            <person name="Wong E."/>
            <person name="Huang K.C."/>
            <person name="Tropini C."/>
            <person name="Ng K."/>
            <person name="Yu B."/>
        </authorList>
    </citation>
    <scope>NUCLEOTIDE SEQUENCE [LARGE SCALE GENOMIC DNA]</scope>
    <source>
        <strain evidence="1 2">NM80_B27</strain>
    </source>
</reference>
<gene>
    <name evidence="1" type="ORF">E5986_01200</name>
</gene>
<accession>A0A4S4G7Y3</accession>
<evidence type="ECO:0000313" key="2">
    <source>
        <dbReference type="Proteomes" id="UP000308978"/>
    </source>
</evidence>
<dbReference type="RefSeq" id="WP_136432601.1">
    <property type="nucleotide sequence ID" value="NZ_SSTJ01000001.1"/>
</dbReference>
<protein>
    <recommendedName>
        <fullName evidence="3">Fibronectin type III domain protein</fullName>
    </recommendedName>
</protein>